<accession>A0A370TZU5</accession>
<reference evidence="4 5" key="1">
    <citation type="journal article" date="2018" name="IMA Fungus">
        <title>IMA Genome-F 9: Draft genome sequence of Annulohypoxylon stygium, Aspergillus mulundensis, Berkeleyomyces basicola (syn. Thielaviopsis basicola), Ceratocystis smalleyi, two Cercospora beticola strains, Coleophoma cylindrospora, Fusarium fracticaudum, Phialophora cf. hyalina, and Morchella septimelata.</title>
        <authorList>
            <person name="Wingfield B.D."/>
            <person name="Bills G.F."/>
            <person name="Dong Y."/>
            <person name="Huang W."/>
            <person name="Nel W.J."/>
            <person name="Swalarsk-Parry B.S."/>
            <person name="Vaghefi N."/>
            <person name="Wilken P.M."/>
            <person name="An Z."/>
            <person name="de Beer Z.W."/>
            <person name="De Vos L."/>
            <person name="Chen L."/>
            <person name="Duong T.A."/>
            <person name="Gao Y."/>
            <person name="Hammerbacher A."/>
            <person name="Kikkert J.R."/>
            <person name="Li Y."/>
            <person name="Li H."/>
            <person name="Li K."/>
            <person name="Li Q."/>
            <person name="Liu X."/>
            <person name="Ma X."/>
            <person name="Naidoo K."/>
            <person name="Pethybridge S.J."/>
            <person name="Sun J."/>
            <person name="Steenkamp E.T."/>
            <person name="van der Nest M.A."/>
            <person name="van Wyk S."/>
            <person name="Wingfield M.J."/>
            <person name="Xiong C."/>
            <person name="Yue Q."/>
            <person name="Zhang X."/>
        </authorList>
    </citation>
    <scope>NUCLEOTIDE SEQUENCE [LARGE SCALE GENOMIC DNA]</scope>
    <source>
        <strain evidence="4 5">BP 5553</strain>
    </source>
</reference>
<dbReference type="Proteomes" id="UP000254866">
    <property type="component" value="Unassembled WGS sequence"/>
</dbReference>
<dbReference type="SFLD" id="SFLDG01016">
    <property type="entry name" value="Prenyltransferase_Like_2"/>
    <property type="match status" value="1"/>
</dbReference>
<dbReference type="OrthoDB" id="21502at2759"/>
<sequence>MVPTYQASETSSSGESLSAAELGEPLISEAIKSLSRASTYGIDRINPDGHWMGELLSSTTITSEHVFFRQTLGLDLLEDGDAFRTYLLGQQNLDGSWSIAPDYPGDVSTSSEAYLALKILGVAQSSPIDKALYKLGGLKYNPLRPYSRKVAVSWIIERQEKEGDWAGIIPPMHQGIQALTLEGYKVTDPVVQAGITAIERFAWQDVNGKRIQACLSPVWDTVFMIRALCGAGPESVIDHNDRRIRQAVKWTKEQQILGPGGDWRIYQPDLAPGGFAFEYNNTWYPDVDDTAVAILAFLDQNPQAVETASVATAANWILGMQNSDGGWAAFDYDNDKLFLNRIPFSDMGALCDPSTADVTGRILEAFGLMIRCSKTEHIAPNLLEAITTISDKGITFLAKTQEADGSWYGRWGSNYIYGTSNALCGLTYFHDKSCLVRDLMRPAIAWLKRVQNEDGGFGEELITYKTPSPALRGVGESTASQTAWGLMGLLTVVGPNDRYAKSAVGYLVNTQVEISGGGRSWPERKYTGTGFPGHFYLGYSLYRHCFPMIALGRWIKIVKGAKEKSARGGFETRWSGQ</sequence>
<feature type="domain" description="Squalene cyclase N-terminal" evidence="3">
    <location>
        <begin position="35"/>
        <end position="127"/>
    </location>
</feature>
<name>A0A370TZU5_9HELO</name>
<dbReference type="RefSeq" id="XP_031873686.1">
    <property type="nucleotide sequence ID" value="XM_032009632.1"/>
</dbReference>
<dbReference type="Pfam" id="PF13243">
    <property type="entry name" value="SQHop_cyclase_C"/>
    <property type="match status" value="1"/>
</dbReference>
<dbReference type="GO" id="GO:0016104">
    <property type="term" value="P:triterpenoid biosynthetic process"/>
    <property type="evidence" value="ECO:0007669"/>
    <property type="project" value="InterPro"/>
</dbReference>
<feature type="domain" description="Squalene cyclase C-terminal" evidence="2">
    <location>
        <begin position="215"/>
        <end position="554"/>
    </location>
</feature>
<dbReference type="Pfam" id="PF13249">
    <property type="entry name" value="SQHop_cyclase_N"/>
    <property type="match status" value="2"/>
</dbReference>
<keyword evidence="5" id="KW-1185">Reference proteome</keyword>
<proteinExistence type="predicted"/>
<dbReference type="EMBL" id="NPIC01000001">
    <property type="protein sequence ID" value="RDL41030.1"/>
    <property type="molecule type" value="Genomic_DNA"/>
</dbReference>
<dbReference type="GO" id="GO:0016866">
    <property type="term" value="F:intramolecular transferase activity"/>
    <property type="evidence" value="ECO:0007669"/>
    <property type="project" value="InterPro"/>
</dbReference>
<protein>
    <submittedName>
        <fullName evidence="4">Terpene cyclase family member</fullName>
    </submittedName>
</protein>
<dbReference type="AlphaFoldDB" id="A0A370TZU5"/>
<dbReference type="Gene3D" id="1.50.10.20">
    <property type="match status" value="2"/>
</dbReference>
<dbReference type="SUPFAM" id="SSF48239">
    <property type="entry name" value="Terpenoid cyclases/Protein prenyltransferases"/>
    <property type="match status" value="2"/>
</dbReference>
<comment type="caution">
    <text evidence="4">The sequence shown here is derived from an EMBL/GenBank/DDBJ whole genome shotgun (WGS) entry which is preliminary data.</text>
</comment>
<evidence type="ECO:0000256" key="1">
    <source>
        <dbReference type="ARBA" id="ARBA00022737"/>
    </source>
</evidence>
<dbReference type="GO" id="GO:0005811">
    <property type="term" value="C:lipid droplet"/>
    <property type="evidence" value="ECO:0007669"/>
    <property type="project" value="InterPro"/>
</dbReference>
<evidence type="ECO:0000259" key="3">
    <source>
        <dbReference type="Pfam" id="PF13249"/>
    </source>
</evidence>
<gene>
    <name evidence="4" type="ORF">BP5553_01009</name>
</gene>
<evidence type="ECO:0000259" key="2">
    <source>
        <dbReference type="Pfam" id="PF13243"/>
    </source>
</evidence>
<evidence type="ECO:0000313" key="5">
    <source>
        <dbReference type="Proteomes" id="UP000254866"/>
    </source>
</evidence>
<dbReference type="GeneID" id="43593858"/>
<dbReference type="PANTHER" id="PTHR11764:SF82">
    <property type="entry name" value="TERPENE CYCLASE_MUTASE FAMILY MEMBER"/>
    <property type="match status" value="1"/>
</dbReference>
<dbReference type="InterPro" id="IPR008930">
    <property type="entry name" value="Terpenoid_cyclase/PrenylTrfase"/>
</dbReference>
<dbReference type="InterPro" id="IPR032696">
    <property type="entry name" value="SQ_cyclase_C"/>
</dbReference>
<dbReference type="InterPro" id="IPR032697">
    <property type="entry name" value="SQ_cyclase_N"/>
</dbReference>
<organism evidence="4 5">
    <name type="scientific">Venustampulla echinocandica</name>
    <dbReference type="NCBI Taxonomy" id="2656787"/>
    <lineage>
        <taxon>Eukaryota</taxon>
        <taxon>Fungi</taxon>
        <taxon>Dikarya</taxon>
        <taxon>Ascomycota</taxon>
        <taxon>Pezizomycotina</taxon>
        <taxon>Leotiomycetes</taxon>
        <taxon>Helotiales</taxon>
        <taxon>Pleuroascaceae</taxon>
        <taxon>Venustampulla</taxon>
    </lineage>
</organism>
<keyword evidence="1" id="KW-0677">Repeat</keyword>
<evidence type="ECO:0000313" key="4">
    <source>
        <dbReference type="EMBL" id="RDL41030.1"/>
    </source>
</evidence>
<dbReference type="NCBIfam" id="TIGR01787">
    <property type="entry name" value="squalene_cyclas"/>
    <property type="match status" value="1"/>
</dbReference>
<dbReference type="STRING" id="2656787.A0A370TZU5"/>
<dbReference type="InterPro" id="IPR018333">
    <property type="entry name" value="Squalene_cyclase"/>
</dbReference>
<feature type="domain" description="Squalene cyclase N-terminal" evidence="3">
    <location>
        <begin position="128"/>
        <end position="205"/>
    </location>
</feature>
<dbReference type="PANTHER" id="PTHR11764">
    <property type="entry name" value="TERPENE CYCLASE/MUTASE FAMILY MEMBER"/>
    <property type="match status" value="1"/>
</dbReference>